<gene>
    <name evidence="9" type="ORF">SEUCBS140593_001691</name>
</gene>
<feature type="transmembrane region" description="Helical" evidence="7">
    <location>
        <begin position="54"/>
        <end position="73"/>
    </location>
</feature>
<evidence type="ECO:0000313" key="10">
    <source>
        <dbReference type="Proteomes" id="UP001642482"/>
    </source>
</evidence>
<protein>
    <recommendedName>
        <fullName evidence="8">Major facilitator superfamily (MFS) profile domain-containing protein</fullName>
    </recommendedName>
</protein>
<dbReference type="EMBL" id="CAWUHD010000010">
    <property type="protein sequence ID" value="CAK7212981.1"/>
    <property type="molecule type" value="Genomic_DNA"/>
</dbReference>
<feature type="transmembrane region" description="Helical" evidence="7">
    <location>
        <begin position="452"/>
        <end position="474"/>
    </location>
</feature>
<feature type="transmembrane region" description="Helical" evidence="7">
    <location>
        <begin position="251"/>
        <end position="271"/>
    </location>
</feature>
<dbReference type="SUPFAM" id="SSF103473">
    <property type="entry name" value="MFS general substrate transporter"/>
    <property type="match status" value="1"/>
</dbReference>
<name>A0ABP0B0E7_9PEZI</name>
<dbReference type="PANTHER" id="PTHR23501:SF195">
    <property type="entry name" value="PEP5"/>
    <property type="match status" value="1"/>
</dbReference>
<feature type="transmembrane region" description="Helical" evidence="7">
    <location>
        <begin position="213"/>
        <end position="231"/>
    </location>
</feature>
<dbReference type="Gene3D" id="1.20.1250.20">
    <property type="entry name" value="MFS general substrate transporter like domains"/>
    <property type="match status" value="1"/>
</dbReference>
<evidence type="ECO:0000256" key="2">
    <source>
        <dbReference type="ARBA" id="ARBA00022448"/>
    </source>
</evidence>
<evidence type="ECO:0000256" key="1">
    <source>
        <dbReference type="ARBA" id="ARBA00004141"/>
    </source>
</evidence>
<keyword evidence="4 7" id="KW-1133">Transmembrane helix</keyword>
<proteinExistence type="predicted"/>
<reference evidence="9 10" key="1">
    <citation type="submission" date="2024-01" db="EMBL/GenBank/DDBJ databases">
        <authorList>
            <person name="Allen C."/>
            <person name="Tagirdzhanova G."/>
        </authorList>
    </citation>
    <scope>NUCLEOTIDE SEQUENCE [LARGE SCALE GENOMIC DNA]</scope>
</reference>
<accession>A0ABP0B0E7</accession>
<dbReference type="Proteomes" id="UP001642482">
    <property type="component" value="Unassembled WGS sequence"/>
</dbReference>
<feature type="domain" description="Major facilitator superfamily (MFS) profile" evidence="8">
    <location>
        <begin position="53"/>
        <end position="538"/>
    </location>
</feature>
<feature type="region of interest" description="Disordered" evidence="6">
    <location>
        <begin position="1"/>
        <end position="42"/>
    </location>
</feature>
<keyword evidence="10" id="KW-1185">Reference proteome</keyword>
<feature type="transmembrane region" description="Helical" evidence="7">
    <location>
        <begin position="93"/>
        <end position="113"/>
    </location>
</feature>
<feature type="transmembrane region" description="Helical" evidence="7">
    <location>
        <begin position="146"/>
        <end position="166"/>
    </location>
</feature>
<evidence type="ECO:0000259" key="8">
    <source>
        <dbReference type="PROSITE" id="PS50850"/>
    </source>
</evidence>
<evidence type="ECO:0000313" key="9">
    <source>
        <dbReference type="EMBL" id="CAK7212981.1"/>
    </source>
</evidence>
<dbReference type="PROSITE" id="PS50850">
    <property type="entry name" value="MFS"/>
    <property type="match status" value="1"/>
</dbReference>
<feature type="transmembrane region" description="Helical" evidence="7">
    <location>
        <begin position="358"/>
        <end position="379"/>
    </location>
</feature>
<evidence type="ECO:0000256" key="5">
    <source>
        <dbReference type="ARBA" id="ARBA00023136"/>
    </source>
</evidence>
<feature type="transmembrane region" description="Helical" evidence="7">
    <location>
        <begin position="391"/>
        <end position="412"/>
    </location>
</feature>
<feature type="transmembrane region" description="Helical" evidence="7">
    <location>
        <begin position="418"/>
        <end position="440"/>
    </location>
</feature>
<evidence type="ECO:0000256" key="4">
    <source>
        <dbReference type="ARBA" id="ARBA00022989"/>
    </source>
</evidence>
<dbReference type="InterPro" id="IPR010573">
    <property type="entry name" value="MFS_Str1/Tri12-like"/>
</dbReference>
<feature type="transmembrane region" description="Helical" evidence="7">
    <location>
        <begin position="178"/>
        <end position="201"/>
    </location>
</feature>
<sequence>MDAANANGDMPNSHDAEKLSEPAMIERTSSRSEAGVPTNTDNDLGPVNTTWKTWVVIGLIFCSVGVTFWPVPTTTLMVDVLAAQFEDTVSSEWYLSSFTTAAAVSILLAGTISDLFGRRYVLLMADVFNVVGNILCATSHGSKQFIAGMTILGASCGMWQLGLICVPELLPNNWRHIGVVLADTILFVCVVVGPVVGRYAVADPTGRQWEWNYWAGLICMVPTVILTFLMYKPPKHPHGASWKEALLGFDYGGAILVTSGLVLTLVGIVYSTTLASTSGLVVGPLVAGLVLLAFFGVWENISKATYKLCPPHIFTHHRGRAFTAPFIFGTVITMFYYGMNVLWPTMIAVLYTTAETPISQAVVLGLPTNIALVLGAVLFATIGHHIKHWKVMLIISFVGSTLFGGLMALVTVDNKKTMIAITFLEQFFFGWAQYACFAWVQLGVDQLDLGAAGGLGGVGRFGGASLAIAIYSSILKNTQRKAAKTLVVEAGLNSGLTKSSAELLLQALSAGSATALQDIPGITASAIAQGTLALKESYVHGIRITALSSLAFGCLGTIMCFFSEDIEPKMNEKTNVFLENDIHADMNKFH</sequence>
<evidence type="ECO:0000256" key="3">
    <source>
        <dbReference type="ARBA" id="ARBA00022692"/>
    </source>
</evidence>
<keyword evidence="5 7" id="KW-0472">Membrane</keyword>
<dbReference type="InterPro" id="IPR005829">
    <property type="entry name" value="Sugar_transporter_CS"/>
</dbReference>
<dbReference type="InterPro" id="IPR020846">
    <property type="entry name" value="MFS_dom"/>
</dbReference>
<keyword evidence="3 7" id="KW-0812">Transmembrane</keyword>
<dbReference type="PROSITE" id="PS00216">
    <property type="entry name" value="SUGAR_TRANSPORT_1"/>
    <property type="match status" value="1"/>
</dbReference>
<keyword evidence="2" id="KW-0813">Transport</keyword>
<feature type="transmembrane region" description="Helical" evidence="7">
    <location>
        <begin position="319"/>
        <end position="338"/>
    </location>
</feature>
<comment type="caution">
    <text evidence="9">The sequence shown here is derived from an EMBL/GenBank/DDBJ whole genome shotgun (WGS) entry which is preliminary data.</text>
</comment>
<feature type="transmembrane region" description="Helical" evidence="7">
    <location>
        <begin position="277"/>
        <end position="298"/>
    </location>
</feature>
<evidence type="ECO:0000256" key="7">
    <source>
        <dbReference type="SAM" id="Phobius"/>
    </source>
</evidence>
<dbReference type="PANTHER" id="PTHR23501">
    <property type="entry name" value="MAJOR FACILITATOR SUPERFAMILY"/>
    <property type="match status" value="1"/>
</dbReference>
<dbReference type="Pfam" id="PF06609">
    <property type="entry name" value="TRI12"/>
    <property type="match status" value="1"/>
</dbReference>
<comment type="subcellular location">
    <subcellularLocation>
        <location evidence="1">Membrane</location>
        <topology evidence="1">Multi-pass membrane protein</topology>
    </subcellularLocation>
</comment>
<evidence type="ECO:0000256" key="6">
    <source>
        <dbReference type="SAM" id="MobiDB-lite"/>
    </source>
</evidence>
<dbReference type="InterPro" id="IPR036259">
    <property type="entry name" value="MFS_trans_sf"/>
</dbReference>
<organism evidence="9 10">
    <name type="scientific">Sporothrix eucalyptigena</name>
    <dbReference type="NCBI Taxonomy" id="1812306"/>
    <lineage>
        <taxon>Eukaryota</taxon>
        <taxon>Fungi</taxon>
        <taxon>Dikarya</taxon>
        <taxon>Ascomycota</taxon>
        <taxon>Pezizomycotina</taxon>
        <taxon>Sordariomycetes</taxon>
        <taxon>Sordariomycetidae</taxon>
        <taxon>Ophiostomatales</taxon>
        <taxon>Ophiostomataceae</taxon>
        <taxon>Sporothrix</taxon>
    </lineage>
</organism>